<evidence type="ECO:0000313" key="3">
    <source>
        <dbReference type="EMBL" id="GAA4341020.1"/>
    </source>
</evidence>
<organism evidence="3 4">
    <name type="scientific">Streptomyces venetus</name>
    <dbReference type="NCBI Taxonomy" id="1701086"/>
    <lineage>
        <taxon>Bacteria</taxon>
        <taxon>Bacillati</taxon>
        <taxon>Actinomycetota</taxon>
        <taxon>Actinomycetes</taxon>
        <taxon>Kitasatosporales</taxon>
        <taxon>Streptomycetaceae</taxon>
        <taxon>Streptomyces</taxon>
    </lineage>
</organism>
<dbReference type="PANTHER" id="PTHR33627">
    <property type="entry name" value="TRANSPOSASE"/>
    <property type="match status" value="1"/>
</dbReference>
<keyword evidence="4" id="KW-1185">Reference proteome</keyword>
<comment type="caution">
    <text evidence="3">The sequence shown here is derived from an EMBL/GenBank/DDBJ whole genome shotgun (WGS) entry which is preliminary data.</text>
</comment>
<feature type="region of interest" description="Disordered" evidence="1">
    <location>
        <begin position="392"/>
        <end position="418"/>
    </location>
</feature>
<evidence type="ECO:0000313" key="4">
    <source>
        <dbReference type="Proteomes" id="UP001501115"/>
    </source>
</evidence>
<dbReference type="RefSeq" id="WP_345666386.1">
    <property type="nucleotide sequence ID" value="NZ_BAABET010000023.1"/>
</dbReference>
<accession>A0ABP8HLQ4</accession>
<feature type="domain" description="Transposase IS701-like DDE" evidence="2">
    <location>
        <begin position="30"/>
        <end position="208"/>
    </location>
</feature>
<dbReference type="EMBL" id="BAABET010000023">
    <property type="protein sequence ID" value="GAA4341020.1"/>
    <property type="molecule type" value="Genomic_DNA"/>
</dbReference>
<protein>
    <submittedName>
        <fullName evidence="3">Transposase</fullName>
    </submittedName>
</protein>
<name>A0ABP8HLQ4_9ACTN</name>
<dbReference type="PANTHER" id="PTHR33627:SF1">
    <property type="entry name" value="TRANSPOSASE"/>
    <property type="match status" value="1"/>
</dbReference>
<evidence type="ECO:0000259" key="2">
    <source>
        <dbReference type="Pfam" id="PF13546"/>
    </source>
</evidence>
<reference evidence="4" key="1">
    <citation type="journal article" date="2019" name="Int. J. Syst. Evol. Microbiol.">
        <title>The Global Catalogue of Microorganisms (GCM) 10K type strain sequencing project: providing services to taxonomists for standard genome sequencing and annotation.</title>
        <authorList>
            <consortium name="The Broad Institute Genomics Platform"/>
            <consortium name="The Broad Institute Genome Sequencing Center for Infectious Disease"/>
            <person name="Wu L."/>
            <person name="Ma J."/>
        </authorList>
    </citation>
    <scope>NUCLEOTIDE SEQUENCE [LARGE SCALE GENOMIC DNA]</scope>
    <source>
        <strain evidence="4">JCM 31290</strain>
    </source>
</reference>
<dbReference type="Pfam" id="PF13546">
    <property type="entry name" value="DDE_5"/>
    <property type="match status" value="1"/>
</dbReference>
<dbReference type="InterPro" id="IPR039365">
    <property type="entry name" value="IS701-like"/>
</dbReference>
<gene>
    <name evidence="3" type="ORF">GCM10023086_77080</name>
</gene>
<dbReference type="Proteomes" id="UP001501115">
    <property type="component" value="Unassembled WGS sequence"/>
</dbReference>
<dbReference type="InterPro" id="IPR038721">
    <property type="entry name" value="IS701-like_DDE_dom"/>
</dbReference>
<sequence>MITGHGLERSGLDVGPGGVDEVLHDLCDVLLASLPRSDQRGRGLDYVHGLIHARGRKSIRNIASLRGGRAAEQRLHHFVCGSTWRWDPPRVALARYVAAVEPPQAWVVRPLVITKTGENSVGVERCASPAFYTQRAVGVWLASERLACPVNWRLLLSGAWLGDPVRRAQAGIPAGACPETMGMCAVRASAQVAGGGWGLPARPVVVDVPEVDALAVLGRLRAAGLRQQLVRVDGRLRLAVADPALPGRGDGHWSAAEIMRAAAPLRRPVPWREPGGTPGGRGGLMAAVRVRVPLIGAGAGADRQGDLLLLGLAGPGRQWPGELWLTDSVSSSPAGLARLTRLVRRVGRDAAEISEQVGMRDFVGRSFTGWHRHMTLVSAAHAVQALSLARARQSGAGRETGERKALGGGRDTASVSRP</sequence>
<evidence type="ECO:0000256" key="1">
    <source>
        <dbReference type="SAM" id="MobiDB-lite"/>
    </source>
</evidence>
<proteinExistence type="predicted"/>